<name>A0ABW7H6F9_9BURK</name>
<comment type="caution">
    <text evidence="1">The sequence shown here is derived from an EMBL/GenBank/DDBJ whole genome shotgun (WGS) entry which is preliminary data.</text>
</comment>
<protein>
    <recommendedName>
        <fullName evidence="3">Carboxypeptidase regulatory-like domain-containing protein</fullName>
    </recommendedName>
</protein>
<dbReference type="Proteomes" id="UP001606134">
    <property type="component" value="Unassembled WGS sequence"/>
</dbReference>
<evidence type="ECO:0008006" key="3">
    <source>
        <dbReference type="Google" id="ProtNLM"/>
    </source>
</evidence>
<reference evidence="1 2" key="1">
    <citation type="submission" date="2024-08" db="EMBL/GenBank/DDBJ databases">
        <authorList>
            <person name="Lu H."/>
        </authorList>
    </citation>
    <scope>NUCLEOTIDE SEQUENCE [LARGE SCALE GENOMIC DNA]</scope>
    <source>
        <strain evidence="1 2">BYS78W</strain>
    </source>
</reference>
<sequence length="607" mass="61327">MQGTVAAGMAMSGGTVRVLDETGKVIASGKAVSATTGAYGPITLTGAGPFRVEACGTAGDHALCVWGATAGGTLNLTPLTSAVTVLASGQSPEALRTGAVQGLAATDLAAAQTQLRSVLASALADAGLAASFDLLTGALTPGSHTGYDRLLDTIDVGLGLDTKAYVTLGTALGSGWAYLEPGTTTGSLSTDASASRVDPAGVDSLFKSLGAVMPFAAKCPNATTGLTPLLDTSVRASADFLQPAFSNVAQATQVLCGHMAGLLVGDTESLEGATLLPTVPSRCDFSGTDPVCRVKLIFKTTVANGTTPKDVLRQIGIDQVAVRRAGGWLLMGNRLEVQASAVARLVLARRVDQTAPDVYNRYLDLRIPAWSGLQCARASQKDTSGNDVPLALFKPASGATYLSLWSVSSADATPSLDPANGATRGTDLFTLPVPNGAAGDTTARNFVRAGRNVKVELFSDAACSTPLAGADGGSVSIAVAGQLPLVASNMAGLPWPALATAATTALTGLNGAAKAKLTFAPTWTFPRADAVPNRAQLCTTDTTCGSKLADLELAPSALTAALNPTLGTTALQAGDYKLLRITSRTADGLVLQLDAASCTAQVAGQSC</sequence>
<dbReference type="EMBL" id="JBIGIC010000001">
    <property type="protein sequence ID" value="MFG6485137.1"/>
    <property type="molecule type" value="Genomic_DNA"/>
</dbReference>
<dbReference type="RefSeq" id="WP_394405534.1">
    <property type="nucleotide sequence ID" value="NZ_JBIGIC010000001.1"/>
</dbReference>
<gene>
    <name evidence="1" type="ORF">ACG04R_00560</name>
</gene>
<evidence type="ECO:0000313" key="1">
    <source>
        <dbReference type="EMBL" id="MFG6485137.1"/>
    </source>
</evidence>
<evidence type="ECO:0000313" key="2">
    <source>
        <dbReference type="Proteomes" id="UP001606134"/>
    </source>
</evidence>
<proteinExistence type="predicted"/>
<accession>A0ABW7H6F9</accession>
<keyword evidence="2" id="KW-1185">Reference proteome</keyword>
<organism evidence="1 2">
    <name type="scientific">Pelomonas candidula</name>
    <dbReference type="NCBI Taxonomy" id="3299025"/>
    <lineage>
        <taxon>Bacteria</taxon>
        <taxon>Pseudomonadati</taxon>
        <taxon>Pseudomonadota</taxon>
        <taxon>Betaproteobacteria</taxon>
        <taxon>Burkholderiales</taxon>
        <taxon>Sphaerotilaceae</taxon>
        <taxon>Roseateles</taxon>
    </lineage>
</organism>